<dbReference type="GO" id="GO:0009307">
    <property type="term" value="P:DNA restriction-modification system"/>
    <property type="evidence" value="ECO:0007669"/>
    <property type="project" value="InterPro"/>
</dbReference>
<dbReference type="AlphaFoldDB" id="A0A090QZF5"/>
<dbReference type="InterPro" id="IPR011335">
    <property type="entry name" value="Restrct_endonuc-II-like"/>
</dbReference>
<sequence>MARRGRDLEKVVASIEKHLDKSGFKITSPAYLSDRITQENREIDVLLTNGSGRFLNRVAIECKDWATKVGSPVVEGFHSKVKDLHIGKAIIVSSKGFSTPALEKAKFYNISCLTLEDLSDKKNFFINKVEVWQKYISKNHWVINGHIDLKRKYKVYLDDGSSFDEVQMKANMQKCMDSIDVDSLSEGVQYSKRFNFNPSCFVFVDEESNERITATEAYLDVEYHLMVTDCNPKQFRYSDLSNDDDVARAAFFDYEIQKNKFVTFNIVHDVGDAVVTSINKKTNKLFKRDSGLDPFYWTHIEDLRRSSCQPIKRVK</sequence>
<accession>A0A090QZF5</accession>
<feature type="domain" description="Restriction endonuclease type IV Mrr" evidence="1">
    <location>
        <begin position="7"/>
        <end position="118"/>
    </location>
</feature>
<dbReference type="Pfam" id="PF04471">
    <property type="entry name" value="Mrr_cat"/>
    <property type="match status" value="1"/>
</dbReference>
<comment type="caution">
    <text evidence="2">The sequence shown here is derived from an EMBL/GenBank/DDBJ whole genome shotgun (WGS) entry which is preliminary data.</text>
</comment>
<dbReference type="Proteomes" id="UP000029227">
    <property type="component" value="Unassembled WGS sequence"/>
</dbReference>
<proteinExistence type="predicted"/>
<dbReference type="Gene3D" id="3.40.1350.10">
    <property type="match status" value="1"/>
</dbReference>
<dbReference type="EMBL" id="BBMN01000015">
    <property type="protein sequence ID" value="GAL07249.1"/>
    <property type="molecule type" value="Genomic_DNA"/>
</dbReference>
<reference evidence="2 3" key="1">
    <citation type="journal article" date="2014" name="Genome Announc.">
        <title>Draft Genome Sequences of Two Vibrionaceae Species, Vibrio ponticus C121 and Photobacterium aphoticum C119, Isolated as Coral Reef Microbiota.</title>
        <authorList>
            <person name="Al-saari N."/>
            <person name="Meirelles P.M."/>
            <person name="Mino S."/>
            <person name="Suda W."/>
            <person name="Oshima K."/>
            <person name="Hattori M."/>
            <person name="Ohkuma M."/>
            <person name="Thompson F.L."/>
            <person name="Gomez-Gil B."/>
            <person name="Sawabe T."/>
            <person name="Sawabe T."/>
        </authorList>
    </citation>
    <scope>NUCLEOTIDE SEQUENCE [LARGE SCALE GENOMIC DNA]</scope>
    <source>
        <strain evidence="2 3">JCM 19237</strain>
    </source>
</reference>
<dbReference type="GO" id="GO:0004519">
    <property type="term" value="F:endonuclease activity"/>
    <property type="evidence" value="ECO:0007669"/>
    <property type="project" value="InterPro"/>
</dbReference>
<organism evidence="2 3">
    <name type="scientific">Photobacterium aphoticum</name>
    <dbReference type="NCBI Taxonomy" id="754436"/>
    <lineage>
        <taxon>Bacteria</taxon>
        <taxon>Pseudomonadati</taxon>
        <taxon>Pseudomonadota</taxon>
        <taxon>Gammaproteobacteria</taxon>
        <taxon>Vibrionales</taxon>
        <taxon>Vibrionaceae</taxon>
        <taxon>Photobacterium</taxon>
    </lineage>
</organism>
<gene>
    <name evidence="2" type="ORF">JCM19237_4665</name>
</gene>
<protein>
    <recommendedName>
        <fullName evidence="1">Restriction endonuclease type IV Mrr domain-containing protein</fullName>
    </recommendedName>
</protein>
<evidence type="ECO:0000259" key="1">
    <source>
        <dbReference type="Pfam" id="PF04471"/>
    </source>
</evidence>
<dbReference type="InterPro" id="IPR007560">
    <property type="entry name" value="Restrct_endonuc_IV_Mrr"/>
</dbReference>
<dbReference type="InterPro" id="IPR011856">
    <property type="entry name" value="tRNA_endonuc-like_dom_sf"/>
</dbReference>
<dbReference type="SUPFAM" id="SSF52980">
    <property type="entry name" value="Restriction endonuclease-like"/>
    <property type="match status" value="1"/>
</dbReference>
<dbReference type="GO" id="GO:0003677">
    <property type="term" value="F:DNA binding"/>
    <property type="evidence" value="ECO:0007669"/>
    <property type="project" value="InterPro"/>
</dbReference>
<evidence type="ECO:0000313" key="2">
    <source>
        <dbReference type="EMBL" id="GAL07249.1"/>
    </source>
</evidence>
<name>A0A090QZF5_9GAMM</name>
<evidence type="ECO:0000313" key="3">
    <source>
        <dbReference type="Proteomes" id="UP000029227"/>
    </source>
</evidence>
<dbReference type="eggNOG" id="ENOG5030JZX">
    <property type="taxonomic scope" value="Bacteria"/>
</dbReference>